<evidence type="ECO:0000313" key="5">
    <source>
        <dbReference type="EMBL" id="KWW20981.1"/>
    </source>
</evidence>
<accession>A0A109N010</accession>
<dbReference type="EMBL" id="LNNH01000012">
    <property type="protein sequence ID" value="KWW20981.1"/>
    <property type="molecule type" value="Genomic_DNA"/>
</dbReference>
<dbReference type="GO" id="GO:0003677">
    <property type="term" value="F:DNA binding"/>
    <property type="evidence" value="ECO:0007669"/>
    <property type="project" value="UniProtKB-KW"/>
</dbReference>
<dbReference type="InterPro" id="IPR036390">
    <property type="entry name" value="WH_DNA-bd_sf"/>
</dbReference>
<protein>
    <recommendedName>
        <fullName evidence="4">HTH marR-type domain-containing protein</fullName>
    </recommendedName>
</protein>
<dbReference type="PRINTS" id="PR00598">
    <property type="entry name" value="HTHMARR"/>
</dbReference>
<keyword evidence="2" id="KW-0238">DNA-binding</keyword>
<evidence type="ECO:0000256" key="2">
    <source>
        <dbReference type="ARBA" id="ARBA00023125"/>
    </source>
</evidence>
<dbReference type="PANTHER" id="PTHR42756">
    <property type="entry name" value="TRANSCRIPTIONAL REGULATOR, MARR"/>
    <property type="match status" value="1"/>
</dbReference>
<dbReference type="SUPFAM" id="SSF46785">
    <property type="entry name" value="Winged helix' DNA-binding domain"/>
    <property type="match status" value="1"/>
</dbReference>
<dbReference type="AlphaFoldDB" id="A0A109N010"/>
<dbReference type="InterPro" id="IPR000835">
    <property type="entry name" value="HTH_MarR-typ"/>
</dbReference>
<evidence type="ECO:0000313" key="6">
    <source>
        <dbReference type="Proteomes" id="UP000064189"/>
    </source>
</evidence>
<evidence type="ECO:0000256" key="3">
    <source>
        <dbReference type="ARBA" id="ARBA00023163"/>
    </source>
</evidence>
<dbReference type="Gene3D" id="1.10.10.10">
    <property type="entry name" value="Winged helix-like DNA-binding domain superfamily/Winged helix DNA-binding domain"/>
    <property type="match status" value="1"/>
</dbReference>
<keyword evidence="1" id="KW-0805">Transcription regulation</keyword>
<dbReference type="Proteomes" id="UP000064189">
    <property type="component" value="Unassembled WGS sequence"/>
</dbReference>
<dbReference type="GO" id="GO:0003700">
    <property type="term" value="F:DNA-binding transcription factor activity"/>
    <property type="evidence" value="ECO:0007669"/>
    <property type="project" value="InterPro"/>
</dbReference>
<gene>
    <name evidence="5" type="ORF">AS888_15260</name>
</gene>
<keyword evidence="3" id="KW-0804">Transcription</keyword>
<proteinExistence type="predicted"/>
<evidence type="ECO:0000256" key="1">
    <source>
        <dbReference type="ARBA" id="ARBA00023015"/>
    </source>
</evidence>
<organism evidence="5 6">
    <name type="scientific">Peribacillus simplex</name>
    <dbReference type="NCBI Taxonomy" id="1478"/>
    <lineage>
        <taxon>Bacteria</taxon>
        <taxon>Bacillati</taxon>
        <taxon>Bacillota</taxon>
        <taxon>Bacilli</taxon>
        <taxon>Bacillales</taxon>
        <taxon>Bacillaceae</taxon>
        <taxon>Peribacillus</taxon>
    </lineage>
</organism>
<sequence length="140" mass="16648">MPFHDGFFHQNLQFSRSFTKKLNEQLAKVDLFHSQWLIVFYLNQYGSSTLVEISNYLDVEKPTVTRTVNRLEERDLIEQIPGKDKRERRIQLTESGKRTFQEAKKVVEEFEHQLLSGMAEEDLEVTQKTLKFLKEKLKQL</sequence>
<dbReference type="PANTHER" id="PTHR42756:SF1">
    <property type="entry name" value="TRANSCRIPTIONAL REPRESSOR OF EMRAB OPERON"/>
    <property type="match status" value="1"/>
</dbReference>
<evidence type="ECO:0000259" key="4">
    <source>
        <dbReference type="PROSITE" id="PS50995"/>
    </source>
</evidence>
<dbReference type="SMART" id="SM00347">
    <property type="entry name" value="HTH_MARR"/>
    <property type="match status" value="1"/>
</dbReference>
<reference evidence="5 6" key="1">
    <citation type="submission" date="2015-11" db="EMBL/GenBank/DDBJ databases">
        <title>Genome Sequence of Bacillus simplex strain VanAntwerpen2.</title>
        <authorList>
            <person name="Couger M.B."/>
        </authorList>
    </citation>
    <scope>NUCLEOTIDE SEQUENCE [LARGE SCALE GENOMIC DNA]</scope>
    <source>
        <strain evidence="5 6">VanAntwerpen02</strain>
    </source>
</reference>
<dbReference type="RefSeq" id="WP_061141334.1">
    <property type="nucleotide sequence ID" value="NZ_LNNH01000012.1"/>
</dbReference>
<dbReference type="PROSITE" id="PS50995">
    <property type="entry name" value="HTH_MARR_2"/>
    <property type="match status" value="1"/>
</dbReference>
<dbReference type="Pfam" id="PF01047">
    <property type="entry name" value="MarR"/>
    <property type="match status" value="1"/>
</dbReference>
<feature type="domain" description="HTH marR-type" evidence="4">
    <location>
        <begin position="4"/>
        <end position="139"/>
    </location>
</feature>
<comment type="caution">
    <text evidence="5">The sequence shown here is derived from an EMBL/GenBank/DDBJ whole genome shotgun (WGS) entry which is preliminary data.</text>
</comment>
<name>A0A109N010_9BACI</name>
<dbReference type="InterPro" id="IPR036388">
    <property type="entry name" value="WH-like_DNA-bd_sf"/>
</dbReference>
<keyword evidence="6" id="KW-1185">Reference proteome</keyword>